<dbReference type="EMBL" id="BRVP01000002">
    <property type="protein sequence ID" value="GLB51317.1"/>
    <property type="molecule type" value="Genomic_DNA"/>
</dbReference>
<dbReference type="InterPro" id="IPR036951">
    <property type="entry name" value="ArAA_hydroxylase_sf"/>
</dbReference>
<dbReference type="Proteomes" id="UP001143545">
    <property type="component" value="Unassembled WGS sequence"/>
</dbReference>
<keyword evidence="5 7" id="KW-0408">Iron</keyword>
<accession>A0A9W6B3W3</accession>
<keyword evidence="3 7" id="KW-0479">Metal-binding</keyword>
<dbReference type="SUPFAM" id="SSF56534">
    <property type="entry name" value="Aromatic aminoacid monoxygenases, catalytic and oligomerization domains"/>
    <property type="match status" value="1"/>
</dbReference>
<dbReference type="InterPro" id="IPR019774">
    <property type="entry name" value="Aromatic-AA_hydroxylase_C"/>
</dbReference>
<gene>
    <name evidence="10" type="primary">phhA</name>
    <name evidence="10" type="ORF">NBRC110019_03560</name>
</gene>
<dbReference type="AlphaFoldDB" id="A0A9W6B3W3"/>
<keyword evidence="8" id="KW-0175">Coiled coil</keyword>
<feature type="coiled-coil region" evidence="8">
    <location>
        <begin position="186"/>
        <end position="213"/>
    </location>
</feature>
<evidence type="ECO:0000259" key="9">
    <source>
        <dbReference type="PROSITE" id="PS51410"/>
    </source>
</evidence>
<comment type="caution">
    <text evidence="10">The sequence shown here is derived from an EMBL/GenBank/DDBJ whole genome shotgun (WGS) entry which is preliminary data.</text>
</comment>
<dbReference type="PROSITE" id="PS51410">
    <property type="entry name" value="BH4_AAA_HYDROXYL_2"/>
    <property type="match status" value="1"/>
</dbReference>
<evidence type="ECO:0000256" key="6">
    <source>
        <dbReference type="ARBA" id="ARBA00023033"/>
    </source>
</evidence>
<feature type="domain" description="Biopterin-dependent aromatic amino acid hydroxylase family profile" evidence="9">
    <location>
        <begin position="1"/>
        <end position="346"/>
    </location>
</feature>
<evidence type="ECO:0000256" key="7">
    <source>
        <dbReference type="PIRSR" id="PIRSR601273-2"/>
    </source>
</evidence>
<dbReference type="GO" id="GO:0009072">
    <property type="term" value="P:aromatic amino acid metabolic process"/>
    <property type="evidence" value="ECO:0007669"/>
    <property type="project" value="InterPro"/>
</dbReference>
<organism evidence="10 11">
    <name type="scientific">Neptunitalea chrysea</name>
    <dbReference type="NCBI Taxonomy" id="1647581"/>
    <lineage>
        <taxon>Bacteria</taxon>
        <taxon>Pseudomonadati</taxon>
        <taxon>Bacteroidota</taxon>
        <taxon>Flavobacteriia</taxon>
        <taxon>Flavobacteriales</taxon>
        <taxon>Flavobacteriaceae</taxon>
        <taxon>Neptunitalea</taxon>
    </lineage>
</organism>
<evidence type="ECO:0000256" key="8">
    <source>
        <dbReference type="SAM" id="Coils"/>
    </source>
</evidence>
<evidence type="ECO:0000256" key="5">
    <source>
        <dbReference type="ARBA" id="ARBA00023004"/>
    </source>
</evidence>
<sequence length="591" mass="67162">MEVINKDQIETNELIERLPKHLKQFVKPQNYDDYTPINQAVWRYVMRKNAVYLAKVAHCSYIEGLVKTGVEIDRIPNLYGMNRILKEIGWAAVAVDGFIPPNAFMEFQAYKVLVIASDIRQLEHMEYTPSPDIIHESAGHAPIIANPDYAEYLRRLGAIGAKAIVSKYDMDLYEAVRKLSILKEALGIPQEEIDKAEQEVEQLQQMEVTLSEMAEIRNLQWWTVEYGLVGDIDNPKIYGAGLLSSIGESKWCMRDEVKKIPYSLDAAMQKFDITKPQPQLYVAPDFAYLTEILEDFANTLSLRKGGTEGIQKLIESGMVGTIELGTGLQISGLFSKMLVDQNNDIIFFKTNGGTSLSYRDKELIGHGINAHADGFSSPLGMLKDSKISLEDMSPYDFKVRYLTNGNELTLEFESGIKVSGTYITDIRNIKGKLMIVQLENCTVTYGDEVLFLPEYGVFDMVVGTNIVSAYAGAADNTSFPYLYEPSEILTIKPIKSEESKRLEKFYSTVRELREEFYVDQDILGALFAKVKEVYPTEWLLCLEIYEIASDDFLFDEIYIHLNDLMDTYPKIRQLIREGMELVSDKNLLSHH</sequence>
<keyword evidence="11" id="KW-1185">Reference proteome</keyword>
<evidence type="ECO:0000256" key="1">
    <source>
        <dbReference type="ARBA" id="ARBA00001954"/>
    </source>
</evidence>
<dbReference type="Pfam" id="PF00351">
    <property type="entry name" value="Biopterin_H"/>
    <property type="match status" value="2"/>
</dbReference>
<feature type="binding site" evidence="7">
    <location>
        <position position="140"/>
    </location>
    <ligand>
        <name>Fe cation</name>
        <dbReference type="ChEBI" id="CHEBI:24875"/>
    </ligand>
</feature>
<evidence type="ECO:0000256" key="4">
    <source>
        <dbReference type="ARBA" id="ARBA00023002"/>
    </source>
</evidence>
<evidence type="ECO:0000313" key="11">
    <source>
        <dbReference type="Proteomes" id="UP001143545"/>
    </source>
</evidence>
<dbReference type="GO" id="GO:0016714">
    <property type="term" value="F:oxidoreductase activity, acting on paired donors, with incorporation or reduction of molecular oxygen, reduced pteridine as one donor, and incorporation of one atom of oxygen"/>
    <property type="evidence" value="ECO:0007669"/>
    <property type="project" value="InterPro"/>
</dbReference>
<dbReference type="NCBIfam" id="NF010657">
    <property type="entry name" value="PRK14056.1"/>
    <property type="match status" value="1"/>
</dbReference>
<dbReference type="InterPro" id="IPR001273">
    <property type="entry name" value="ArAA_hydroxylase"/>
</dbReference>
<protein>
    <submittedName>
        <fullName evidence="10">Phenylalanine 4-monooxygenase</fullName>
    </submittedName>
</protein>
<evidence type="ECO:0000256" key="3">
    <source>
        <dbReference type="ARBA" id="ARBA00022723"/>
    </source>
</evidence>
<dbReference type="CDD" id="cd00361">
    <property type="entry name" value="arom_aa_hydroxylase"/>
    <property type="match status" value="1"/>
</dbReference>
<dbReference type="PANTHER" id="PTHR11473:SF24">
    <property type="entry name" value="PHENYLALANINE-4-HYDROXYLASE"/>
    <property type="match status" value="1"/>
</dbReference>
<dbReference type="Gene3D" id="1.10.800.10">
    <property type="entry name" value="Aromatic amino acid hydroxylase"/>
    <property type="match status" value="1"/>
</dbReference>
<dbReference type="GO" id="GO:0005506">
    <property type="term" value="F:iron ion binding"/>
    <property type="evidence" value="ECO:0007669"/>
    <property type="project" value="InterPro"/>
</dbReference>
<evidence type="ECO:0000256" key="2">
    <source>
        <dbReference type="ARBA" id="ARBA00009712"/>
    </source>
</evidence>
<keyword evidence="4" id="KW-0560">Oxidoreductase</keyword>
<dbReference type="PANTHER" id="PTHR11473">
    <property type="entry name" value="AROMATIC AMINO ACID HYDROXYLASE"/>
    <property type="match status" value="1"/>
</dbReference>
<feature type="binding site" evidence="7">
    <location>
        <position position="225"/>
    </location>
    <ligand>
        <name>Fe cation</name>
        <dbReference type="ChEBI" id="CHEBI:24875"/>
    </ligand>
</feature>
<proteinExistence type="inferred from homology"/>
<reference evidence="10" key="1">
    <citation type="submission" date="2022-07" db="EMBL/GenBank/DDBJ databases">
        <title>Taxonomy of Novel Oxalotrophic and Methylotrophic Bacteria.</title>
        <authorList>
            <person name="Sahin N."/>
            <person name="Tani A."/>
        </authorList>
    </citation>
    <scope>NUCLEOTIDE SEQUENCE</scope>
    <source>
        <strain evidence="10">AM327</strain>
    </source>
</reference>
<comment type="similarity">
    <text evidence="2">Belongs to the biopterin-dependent aromatic amino acid hydroxylase family.</text>
</comment>
<dbReference type="RefSeq" id="WP_281751734.1">
    <property type="nucleotide sequence ID" value="NZ_BRVP01000002.1"/>
</dbReference>
<name>A0A9W6B3W3_9FLAO</name>
<dbReference type="InterPro" id="IPR036329">
    <property type="entry name" value="Aro-AA_hydroxylase_C_sf"/>
</dbReference>
<keyword evidence="6" id="KW-0503">Monooxygenase</keyword>
<feature type="binding site" evidence="7">
    <location>
        <position position="135"/>
    </location>
    <ligand>
        <name>Fe cation</name>
        <dbReference type="ChEBI" id="CHEBI:24875"/>
    </ligand>
</feature>
<evidence type="ECO:0000313" key="10">
    <source>
        <dbReference type="EMBL" id="GLB51317.1"/>
    </source>
</evidence>
<comment type="cofactor">
    <cofactor evidence="1 7">
        <name>Fe(2+)</name>
        <dbReference type="ChEBI" id="CHEBI:29033"/>
    </cofactor>
</comment>